<feature type="domain" description="Thioredoxin" evidence="1">
    <location>
        <begin position="41"/>
        <end position="166"/>
    </location>
</feature>
<dbReference type="CDD" id="cd02947">
    <property type="entry name" value="TRX_family"/>
    <property type="match status" value="1"/>
</dbReference>
<evidence type="ECO:0000259" key="1">
    <source>
        <dbReference type="PROSITE" id="PS51352"/>
    </source>
</evidence>
<sequence length="172" mass="19319">MGNHCTRIPCCKKHCAVSDENGDRKSHVLKQVCSCICCCNRRNKTQARSQKGSYFIKGKVHPVSRMEKWEEKITEANSHGKILVVNFKASWCLPSKTILPIYQELASTYTSMIFVTIDVEELAEFSHEWNVDATPTVVFLKDGRQMDKLVGGDAAELQKKTAAAANLLLRQS</sequence>
<evidence type="ECO:0000313" key="2">
    <source>
        <dbReference type="EMBL" id="CAD5320989.1"/>
    </source>
</evidence>
<name>A0A7G2EJ73_ARATH</name>
<dbReference type="InterPro" id="IPR013766">
    <property type="entry name" value="Thioredoxin_domain"/>
</dbReference>
<protein>
    <submittedName>
        <fullName evidence="2">(thale cress) hypothetical protein</fullName>
    </submittedName>
</protein>
<dbReference type="Gene3D" id="3.40.30.10">
    <property type="entry name" value="Glutaredoxin"/>
    <property type="match status" value="1"/>
</dbReference>
<organism evidence="2 3">
    <name type="scientific">Arabidopsis thaliana</name>
    <name type="common">Mouse-ear cress</name>
    <dbReference type="NCBI Taxonomy" id="3702"/>
    <lineage>
        <taxon>Eukaryota</taxon>
        <taxon>Viridiplantae</taxon>
        <taxon>Streptophyta</taxon>
        <taxon>Embryophyta</taxon>
        <taxon>Tracheophyta</taxon>
        <taxon>Spermatophyta</taxon>
        <taxon>Magnoliopsida</taxon>
        <taxon>eudicotyledons</taxon>
        <taxon>Gunneridae</taxon>
        <taxon>Pentapetalae</taxon>
        <taxon>rosids</taxon>
        <taxon>malvids</taxon>
        <taxon>Brassicales</taxon>
        <taxon>Brassicaceae</taxon>
        <taxon>Camelineae</taxon>
        <taxon>Arabidopsis</taxon>
    </lineage>
</organism>
<evidence type="ECO:0000313" key="3">
    <source>
        <dbReference type="Proteomes" id="UP000516314"/>
    </source>
</evidence>
<reference evidence="2 3" key="1">
    <citation type="submission" date="2020-09" db="EMBL/GenBank/DDBJ databases">
        <authorList>
            <person name="Ashkenazy H."/>
        </authorList>
    </citation>
    <scope>NUCLEOTIDE SEQUENCE [LARGE SCALE GENOMIC DNA]</scope>
    <source>
        <strain evidence="3">cv. Cdm-0</strain>
    </source>
</reference>
<dbReference type="Pfam" id="PF00085">
    <property type="entry name" value="Thioredoxin"/>
    <property type="match status" value="1"/>
</dbReference>
<dbReference type="PANTHER" id="PTHR10438:SF394">
    <property type="entry name" value="THIOREDOXIN-LIKE PROTEIN CXXS2-RELATED"/>
    <property type="match status" value="1"/>
</dbReference>
<gene>
    <name evidence="2" type="ORF">AT9943_LOCUS9077</name>
</gene>
<dbReference type="AlphaFoldDB" id="A0A7G2EJ73"/>
<dbReference type="PROSITE" id="PS51352">
    <property type="entry name" value="THIOREDOXIN_2"/>
    <property type="match status" value="1"/>
</dbReference>
<dbReference type="PANTHER" id="PTHR10438">
    <property type="entry name" value="THIOREDOXIN"/>
    <property type="match status" value="1"/>
</dbReference>
<dbReference type="EMBL" id="LR881467">
    <property type="protein sequence ID" value="CAD5320989.1"/>
    <property type="molecule type" value="Genomic_DNA"/>
</dbReference>
<dbReference type="InterPro" id="IPR036249">
    <property type="entry name" value="Thioredoxin-like_sf"/>
</dbReference>
<dbReference type="InterPro" id="IPR050620">
    <property type="entry name" value="Thioredoxin_H-type-like"/>
</dbReference>
<dbReference type="Proteomes" id="UP000516314">
    <property type="component" value="Chromosome 2"/>
</dbReference>
<proteinExistence type="predicted"/>
<dbReference type="SUPFAM" id="SSF52833">
    <property type="entry name" value="Thioredoxin-like"/>
    <property type="match status" value="1"/>
</dbReference>
<accession>A0A7G2EJ73</accession>